<evidence type="ECO:0000313" key="2">
    <source>
        <dbReference type="EMBL" id="ELR11925.1"/>
    </source>
</evidence>
<name>L8GFR1_ACACF</name>
<dbReference type="EMBL" id="KB008145">
    <property type="protein sequence ID" value="ELR11925.1"/>
    <property type="molecule type" value="Genomic_DNA"/>
</dbReference>
<dbReference type="RefSeq" id="XP_004333938.1">
    <property type="nucleotide sequence ID" value="XM_004333890.1"/>
</dbReference>
<organism evidence="2 3">
    <name type="scientific">Acanthamoeba castellanii (strain ATCC 30010 / Neff)</name>
    <dbReference type="NCBI Taxonomy" id="1257118"/>
    <lineage>
        <taxon>Eukaryota</taxon>
        <taxon>Amoebozoa</taxon>
        <taxon>Discosea</taxon>
        <taxon>Longamoebia</taxon>
        <taxon>Centramoebida</taxon>
        <taxon>Acanthamoebidae</taxon>
        <taxon>Acanthamoeba</taxon>
    </lineage>
</organism>
<dbReference type="Gene3D" id="3.10.20.90">
    <property type="entry name" value="Phosphatidylinositol 3-kinase Catalytic Subunit, Chain A, domain 1"/>
    <property type="match status" value="1"/>
</dbReference>
<accession>L8GFR1</accession>
<dbReference type="InterPro" id="IPR021922">
    <property type="entry name" value="Par3/HAL_N"/>
</dbReference>
<dbReference type="Pfam" id="PF12053">
    <property type="entry name" value="Par3_HAL_N_term"/>
    <property type="match status" value="1"/>
</dbReference>
<reference evidence="2 3" key="1">
    <citation type="journal article" date="2013" name="Genome Biol.">
        <title>Genome of Acanthamoeba castellanii highlights extensive lateral gene transfer and early evolution of tyrosine kinase signaling.</title>
        <authorList>
            <person name="Clarke M."/>
            <person name="Lohan A.J."/>
            <person name="Liu B."/>
            <person name="Lagkouvardos I."/>
            <person name="Roy S."/>
            <person name="Zafar N."/>
            <person name="Bertelli C."/>
            <person name="Schilde C."/>
            <person name="Kianianmomeni A."/>
            <person name="Burglin T.R."/>
            <person name="Frech C."/>
            <person name="Turcotte B."/>
            <person name="Kopec K.O."/>
            <person name="Synnott J.M."/>
            <person name="Choo C."/>
            <person name="Paponov I."/>
            <person name="Finkler A."/>
            <person name="Soon Heng Tan C."/>
            <person name="Hutchins A.P."/>
            <person name="Weinmeier T."/>
            <person name="Rattei T."/>
            <person name="Chu J.S."/>
            <person name="Gimenez G."/>
            <person name="Irimia M."/>
            <person name="Rigden D.J."/>
            <person name="Fitzpatrick D.A."/>
            <person name="Lorenzo-Morales J."/>
            <person name="Bateman A."/>
            <person name="Chiu C.H."/>
            <person name="Tang P."/>
            <person name="Hegemann P."/>
            <person name="Fromm H."/>
            <person name="Raoult D."/>
            <person name="Greub G."/>
            <person name="Miranda-Saavedra D."/>
            <person name="Chen N."/>
            <person name="Nash P."/>
            <person name="Ginger M.L."/>
            <person name="Horn M."/>
            <person name="Schaap P."/>
            <person name="Caler L."/>
            <person name="Loftus B."/>
        </authorList>
    </citation>
    <scope>NUCLEOTIDE SEQUENCE [LARGE SCALE GENOMIC DNA]</scope>
    <source>
        <strain evidence="2 3">Neff</strain>
    </source>
</reference>
<feature type="domain" description="Par3/HAL N-terminal" evidence="1">
    <location>
        <begin position="3"/>
        <end position="70"/>
    </location>
</feature>
<gene>
    <name evidence="2" type="ORF">ACA1_399730</name>
</gene>
<dbReference type="Proteomes" id="UP000011083">
    <property type="component" value="Unassembled WGS sequence"/>
</dbReference>
<evidence type="ECO:0000259" key="1">
    <source>
        <dbReference type="Pfam" id="PF12053"/>
    </source>
</evidence>
<proteinExistence type="predicted"/>
<dbReference type="AlphaFoldDB" id="L8GFR1"/>
<protein>
    <recommendedName>
        <fullName evidence="1">Par3/HAL N-terminal domain-containing protein</fullName>
    </recommendedName>
</protein>
<keyword evidence="3" id="KW-1185">Reference proteome</keyword>
<sequence>MKKVKVVFGESRLLIPCGDGKDKVERLVEDINKRFQSHLGDPTARAKELTTSDGFLVNPHDVIDHVIDDSVVLHALDYATWLKVNLTLLEKAGHNLMRPDYAGGNWRPPYRYAEIGKHKHNKIYIKIGSASDVVDRLELFDLESLRTFGKENDRALIAHKEVKETTDGTAWDWSVQVHFIIEKGVVVAAELSVRSTSDARPQIEVVPINGDLTLGAAVVKQTASFPKPAKAYTLPETKTEGPAYDAKDFISAHLAPSGIVENPVPENVAKGDLGIEIKQKDATQPDQLGLGWKVLESFYNHLALFNPLEKDVAIVKVKSEYEKDGEWIEMKTRLGSKSGYYRYSMGYHDDGFVLEPNQRLNLAIESAVEVKAAQYDRERRAHHSLPSPFRIRITIVDKEGKSSQLVIEHSNQPLVLPTKESRDKSEDRVCDFWISADDIDGEARVWIEAYHVPEEHRVQFASKPSDKSKYCYKDDLDYLFYLAKKDNKTEIEVEELTTQDEGRGYSQKATALVDLENNWVYAFRFEIKTNTSTTVGHYLLPDLTKA</sequence>
<dbReference type="VEuPathDB" id="AmoebaDB:ACA1_399730"/>
<dbReference type="OrthoDB" id="16424at2759"/>
<evidence type="ECO:0000313" key="3">
    <source>
        <dbReference type="Proteomes" id="UP000011083"/>
    </source>
</evidence>
<dbReference type="GeneID" id="14912432"/>
<dbReference type="KEGG" id="acan:ACA1_399730"/>